<accession>A0AAW2Y7M2</accession>
<protein>
    <submittedName>
        <fullName evidence="2">Retrovirus-related Pol polyprotein from transposon RE2</fullName>
    </submittedName>
</protein>
<dbReference type="EMBL" id="JACGWN010000001">
    <property type="protein sequence ID" value="KAL0461671.1"/>
    <property type="molecule type" value="Genomic_DNA"/>
</dbReference>
<comment type="caution">
    <text evidence="2">The sequence shown here is derived from an EMBL/GenBank/DDBJ whole genome shotgun (WGS) entry which is preliminary data.</text>
</comment>
<name>A0AAW2Y7M2_9LAMI</name>
<dbReference type="AlphaFoldDB" id="A0AAW2Y7M2"/>
<proteinExistence type="predicted"/>
<feature type="domain" description="Reverse transcriptase Ty1/copia-type" evidence="1">
    <location>
        <begin position="63"/>
        <end position="169"/>
    </location>
</feature>
<dbReference type="InterPro" id="IPR043502">
    <property type="entry name" value="DNA/RNA_pol_sf"/>
</dbReference>
<dbReference type="PANTHER" id="PTHR11439">
    <property type="entry name" value="GAG-POL-RELATED RETROTRANSPOSON"/>
    <property type="match status" value="1"/>
</dbReference>
<evidence type="ECO:0000313" key="2">
    <source>
        <dbReference type="EMBL" id="KAL0461671.1"/>
    </source>
</evidence>
<dbReference type="SUPFAM" id="SSF56672">
    <property type="entry name" value="DNA/RNA polymerases"/>
    <property type="match status" value="1"/>
</dbReference>
<organism evidence="2">
    <name type="scientific">Sesamum latifolium</name>
    <dbReference type="NCBI Taxonomy" id="2727402"/>
    <lineage>
        <taxon>Eukaryota</taxon>
        <taxon>Viridiplantae</taxon>
        <taxon>Streptophyta</taxon>
        <taxon>Embryophyta</taxon>
        <taxon>Tracheophyta</taxon>
        <taxon>Spermatophyta</taxon>
        <taxon>Magnoliopsida</taxon>
        <taxon>eudicotyledons</taxon>
        <taxon>Gunneridae</taxon>
        <taxon>Pentapetalae</taxon>
        <taxon>asterids</taxon>
        <taxon>lamiids</taxon>
        <taxon>Lamiales</taxon>
        <taxon>Pedaliaceae</taxon>
        <taxon>Sesamum</taxon>
    </lineage>
</organism>
<dbReference type="InterPro" id="IPR013103">
    <property type="entry name" value="RVT_2"/>
</dbReference>
<dbReference type="CDD" id="cd09272">
    <property type="entry name" value="RNase_HI_RT_Ty1"/>
    <property type="match status" value="1"/>
</dbReference>
<dbReference type="Pfam" id="PF07727">
    <property type="entry name" value="RVT_2"/>
    <property type="match status" value="1"/>
</dbReference>
<gene>
    <name evidence="2" type="ORF">Slati_0054700</name>
</gene>
<evidence type="ECO:0000259" key="1">
    <source>
        <dbReference type="Pfam" id="PF07727"/>
    </source>
</evidence>
<reference evidence="2" key="2">
    <citation type="journal article" date="2024" name="Plant">
        <title>Genomic evolution and insights into agronomic trait innovations of Sesamum species.</title>
        <authorList>
            <person name="Miao H."/>
            <person name="Wang L."/>
            <person name="Qu L."/>
            <person name="Liu H."/>
            <person name="Sun Y."/>
            <person name="Le M."/>
            <person name="Wang Q."/>
            <person name="Wei S."/>
            <person name="Zheng Y."/>
            <person name="Lin W."/>
            <person name="Duan Y."/>
            <person name="Cao H."/>
            <person name="Xiong S."/>
            <person name="Wang X."/>
            <person name="Wei L."/>
            <person name="Li C."/>
            <person name="Ma Q."/>
            <person name="Ju M."/>
            <person name="Zhao R."/>
            <person name="Li G."/>
            <person name="Mu C."/>
            <person name="Tian Q."/>
            <person name="Mei H."/>
            <person name="Zhang T."/>
            <person name="Gao T."/>
            <person name="Zhang H."/>
        </authorList>
    </citation>
    <scope>NUCLEOTIDE SEQUENCE</scope>
    <source>
        <strain evidence="2">KEN1</strain>
    </source>
</reference>
<dbReference type="PANTHER" id="PTHR11439:SF511">
    <property type="match status" value="1"/>
</dbReference>
<reference evidence="2" key="1">
    <citation type="submission" date="2020-06" db="EMBL/GenBank/DDBJ databases">
        <authorList>
            <person name="Li T."/>
            <person name="Hu X."/>
            <person name="Zhang T."/>
            <person name="Song X."/>
            <person name="Zhang H."/>
            <person name="Dai N."/>
            <person name="Sheng W."/>
            <person name="Hou X."/>
            <person name="Wei L."/>
        </authorList>
    </citation>
    <scope>NUCLEOTIDE SEQUENCE</scope>
    <source>
        <strain evidence="2">KEN1</strain>
        <tissue evidence="2">Leaf</tissue>
    </source>
</reference>
<sequence>MRISSLMLCLNNLLHLHYPFPSLQQIVTTLLPFPQEPRSFAEATKHSEWREAMKAEIHALEKNNTWKLTPLPAGKRTIGCKWVFKTKLRTDGRVERYKARLVAKGYNQVEGIDYTDSFSPVAKAVTVRLFLTLAATNGWALQQLDVNNAFLHGYLDEDIFMTPPEGYQVAPGLVMRYFLGLEIARNSDGIYLAQTKYIQDIIADTGLQNAKTVSTPFPQGSKLSYDSGALLQTPDSYRRLVGRLLYLGFTRPDISHSVQQLSQYLNCPCASHWNAALHVVRYLKGCPSRGLFLPADNSLVLKAEYRSLAATVCELRWLSYLLADFGVPLTLPIDLFYDNKAAIHILANPVFHERTKHIEIDCHLVRDAYKEGFISPIHVRSSIQFADLFTKVLPLKLFAFFLSKLGLVSLAPSPACGVAVGMCGVDAKLTGDEEDETGTGDEVAGFMFLDQG</sequence>